<name>A0A1I8IKK5_9PLAT</name>
<protein>
    <submittedName>
        <fullName evidence="3">Reverse transcriptase domain-containing protein</fullName>
    </submittedName>
</protein>
<evidence type="ECO:0000256" key="1">
    <source>
        <dbReference type="SAM" id="MobiDB-lite"/>
    </source>
</evidence>
<evidence type="ECO:0000313" key="3">
    <source>
        <dbReference type="WBParaSite" id="maker-uti_cns_0013386-snap-gene-0.2-mRNA-1"/>
    </source>
</evidence>
<feature type="compositionally biased region" description="Low complexity" evidence="1">
    <location>
        <begin position="1009"/>
        <end position="1018"/>
    </location>
</feature>
<dbReference type="WBParaSite" id="maker-uti_cns_0013386-snap-gene-0.2-mRNA-1">
    <property type="protein sequence ID" value="maker-uti_cns_0013386-snap-gene-0.2-mRNA-1"/>
    <property type="gene ID" value="maker-uti_cns_0013386-snap-gene-0.2"/>
</dbReference>
<feature type="region of interest" description="Disordered" evidence="1">
    <location>
        <begin position="1208"/>
        <end position="1243"/>
    </location>
</feature>
<dbReference type="Proteomes" id="UP000095280">
    <property type="component" value="Unplaced"/>
</dbReference>
<feature type="region of interest" description="Disordered" evidence="1">
    <location>
        <begin position="39"/>
        <end position="70"/>
    </location>
</feature>
<feature type="region of interest" description="Disordered" evidence="1">
    <location>
        <begin position="994"/>
        <end position="1085"/>
    </location>
</feature>
<keyword evidence="2" id="KW-1185">Reference proteome</keyword>
<feature type="compositionally biased region" description="Low complexity" evidence="1">
    <location>
        <begin position="1157"/>
        <end position="1167"/>
    </location>
</feature>
<evidence type="ECO:0000313" key="2">
    <source>
        <dbReference type="Proteomes" id="UP000095280"/>
    </source>
</evidence>
<feature type="compositionally biased region" description="Basic residues" evidence="1">
    <location>
        <begin position="452"/>
        <end position="469"/>
    </location>
</feature>
<feature type="compositionally biased region" description="Polar residues" evidence="1">
    <location>
        <begin position="39"/>
        <end position="51"/>
    </location>
</feature>
<feature type="region of interest" description="Disordered" evidence="1">
    <location>
        <begin position="426"/>
        <end position="496"/>
    </location>
</feature>
<sequence>RFLGKIDHRSTQKFLGKFDQPRGFLEKSINKSIDRHQTQIGQARQPNSVNSGHRGHRPGAGRPLQSSNTGHGHVFVVMATEQTAAGGQADAGPESHWHAGHNEVGAEPQATLCWLRRRPRDLGAADLLAAAGLQGESLADVQGRQGEGVALRPAVRPEVVHWPPVGALAGAQRLDIEGEPLAVAGTDAEQAARLGEDGAAARAEAANSVLEARQDLRVHLILAQSPNFVGHSQILVRDQRRLVIYQLDIAVAASVAAPPETDSVDALAVFASAVAHPRAVAMETSPILVSKSARDTGGYLPRLPSLLGPVAGMQRSSGGILTSYSSGGGGGSNRCRIQVESVALANSLAVNQKERAYFFNKCPAGKHRQTSGWQTSGWLANIANIGWQTSAGKHRLANIRLANIGWQTSGWQTSAGKHRLANIGWQTSAGKHPDGKHRLANIGWQTPAGKRPAGKRSAGKRPDGKRRRPMSTPSPLPSTPGSLSGGGSAPSSRTSFKNWISGCPPVPRSARLANSVLTLLAGATMKADSCRMPSRASMDCRMVDWAALPPDRRSGVKNRPSAADLEDQALMAAQVGPNIPIELVRVKQAAKIVKPGGQAGQAVGQPIEEVGGFVRSAGLGAAEQQRRSARKVQLECARDENEGAKGRGRPGLAEQPQVLGPARPGGVGQGAVRQSQGGVANCGLQAETLGHPKQRPGQLGGQTVWRPGLAPVPQVRSGDAGEAQVQPAAGLQAPGGGHIHQRMVRWHNKVSHSQVKVSGGLHEVAAEKLKAAADAGHLGVGRPADDAQHGSHAGVHSPEQEVPLKTPFKLLFIWAGVQVDSSRRLVHSSVALATDWLRDGIADVLLHDEIGQAVGQLQQLLAAAHQADAFAAVLRQRLGNPDAVLFEAGLRDVMQLLRADRIEHGLLVLADQSLQQLLVVQADDVGQGADELQAGELGRLAPLGDGFGRVAVAPEEAGLAMSARGYKMVFYGSQSSSQSGRCSALGFEAQDTRYYSTPASGPSRGEAHQQQQQQQQQQPTWSSPVAADATASTSSHGKSRHINDATARTMENQQKQQPEQKQPREEVCGDAAPVPPSQFLQRRRAGRAAVAAAFGEDRPPGGAEKARQPLPAGMMSVMGRPVQLARRMSTVEMVVHNEEGETEEVEIDVADVETEAGSQRSGSSISDRISRRRNSELAADIIRLSAAHRRREFVQLLNEHRAIVHQLQTTGVASDSRRSNQRPPSLAGVIQEGSVEEKDKENC</sequence>
<organism evidence="2 3">
    <name type="scientific">Macrostomum lignano</name>
    <dbReference type="NCBI Taxonomy" id="282301"/>
    <lineage>
        <taxon>Eukaryota</taxon>
        <taxon>Metazoa</taxon>
        <taxon>Spiralia</taxon>
        <taxon>Lophotrochozoa</taxon>
        <taxon>Platyhelminthes</taxon>
        <taxon>Rhabditophora</taxon>
        <taxon>Macrostomorpha</taxon>
        <taxon>Macrostomida</taxon>
        <taxon>Macrostomidae</taxon>
        <taxon>Macrostomum</taxon>
    </lineage>
</organism>
<accession>A0A1I8IKK5</accession>
<proteinExistence type="predicted"/>
<feature type="region of interest" description="Disordered" evidence="1">
    <location>
        <begin position="1153"/>
        <end position="1172"/>
    </location>
</feature>
<dbReference type="AlphaFoldDB" id="A0A1I8IKK5"/>
<reference evidence="3" key="1">
    <citation type="submission" date="2016-11" db="UniProtKB">
        <authorList>
            <consortium name="WormBaseParasite"/>
        </authorList>
    </citation>
    <scope>IDENTIFICATION</scope>
</reference>
<feature type="region of interest" description="Disordered" evidence="1">
    <location>
        <begin position="637"/>
        <end position="674"/>
    </location>
</feature>